<feature type="transmembrane region" description="Helical" evidence="2">
    <location>
        <begin position="517"/>
        <end position="536"/>
    </location>
</feature>
<sequence>MPSLHNIILALLLIFARSALGAHIQFRSCAAASPSSYHFETTSLGAFLDRRHTETDLTLRLRAQFPTSAACQRSLLENASVELSLAALGGTSRYNGEIQNATCRTMEFKQNNKKIYLQSLYVLFNIDNPSPLAAYDMEVNIDAPDHFSAGCIHGFLTPDIGTTYQRISFWGPVITFALVLLVAGWREWYDIVHQLRADEESDQERRKDRSHLTRIADCLAYIQFIFFASALSINQPGFLQPVVSSLSWSTLMSRRGIIWRKSVYYGINDGIHEINGTFGGTSGLEHMTQVMGAPVTVQTWTNIASLALAILAILFAVLQVGLHLRWTRDWFKQSGSWILESTAKQRHKATIWVALRVFLSYLLLPLTAWTTYQLDSASVRPVYYSLLVVAVVALLIIASWWGMSSRSPQNMGYLLIDDLHKQDAEDEPSRTQDYYTLVTFILIFARGVIIGGLQRFGTPQLFSLMACEVIQLCFLAYARTAPGLLTKPVFMSGARLCALLLCMGMIPSLWSHTAASALGYIFLVFNALFLIGMFFVPSVGEFWRLAVACFHEWKTTPERPSRESSQDQPQVFGLRQLSRRPTTRTNLSGRSILNHDRMSSLSSSANSANSSSDSSNQSSRDSGPVSPELLRTYFRSPRPERSGSSLSGSNRQFSSFETARPERCVSSLSERSYKFPSFERARPPPTVYENPNERRSEGSSQSDISVDIGQAPMSPWEMVLPTNPNVDYSVRETDLYYVKPRRVSFGNSGNDSGSSGYQSNDWVGKLKFWS</sequence>
<feature type="region of interest" description="Disordered" evidence="1">
    <location>
        <begin position="676"/>
        <end position="707"/>
    </location>
</feature>
<keyword evidence="2" id="KW-1133">Transmembrane helix</keyword>
<dbReference type="InterPro" id="IPR040241">
    <property type="entry name" value="TRP_Flc/Pkd2-like"/>
</dbReference>
<reference evidence="4" key="1">
    <citation type="journal article" date="2021" name="Nat. Commun.">
        <title>Genetic determinants of endophytism in the Arabidopsis root mycobiome.</title>
        <authorList>
            <person name="Mesny F."/>
            <person name="Miyauchi S."/>
            <person name="Thiergart T."/>
            <person name="Pickel B."/>
            <person name="Atanasova L."/>
            <person name="Karlsson M."/>
            <person name="Huettel B."/>
            <person name="Barry K.W."/>
            <person name="Haridas S."/>
            <person name="Chen C."/>
            <person name="Bauer D."/>
            <person name="Andreopoulos W."/>
            <person name="Pangilinan J."/>
            <person name="LaButti K."/>
            <person name="Riley R."/>
            <person name="Lipzen A."/>
            <person name="Clum A."/>
            <person name="Drula E."/>
            <person name="Henrissat B."/>
            <person name="Kohler A."/>
            <person name="Grigoriev I.V."/>
            <person name="Martin F.M."/>
            <person name="Hacquard S."/>
        </authorList>
    </citation>
    <scope>NUCLEOTIDE SEQUENCE</scope>
    <source>
        <strain evidence="4">MPI-SDFR-AT-0068</strain>
    </source>
</reference>
<name>A0A8K0S014_9HYPO</name>
<keyword evidence="5" id="KW-1185">Reference proteome</keyword>
<dbReference type="Proteomes" id="UP000813427">
    <property type="component" value="Unassembled WGS sequence"/>
</dbReference>
<proteinExistence type="predicted"/>
<feature type="transmembrane region" description="Helical" evidence="2">
    <location>
        <begin position="434"/>
        <end position="453"/>
    </location>
</feature>
<dbReference type="PANTHER" id="PTHR31145:SF6">
    <property type="entry name" value="INTEGRAL MEMBRANE PROTEIN (AFU_ORTHOLOGUE AFUA_7G01610)"/>
    <property type="match status" value="1"/>
</dbReference>
<dbReference type="AlphaFoldDB" id="A0A8K0S014"/>
<gene>
    <name evidence="4" type="ORF">BKA59DRAFT_418114</name>
</gene>
<evidence type="ECO:0000256" key="2">
    <source>
        <dbReference type="SAM" id="Phobius"/>
    </source>
</evidence>
<feature type="transmembrane region" description="Helical" evidence="2">
    <location>
        <begin position="349"/>
        <end position="370"/>
    </location>
</feature>
<dbReference type="PANTHER" id="PTHR31145">
    <property type="entry name" value="INTEGRAL MEMBRANE PROTEIN (AFU_ORTHOLOGUE AFUA_7G01610)"/>
    <property type="match status" value="1"/>
</dbReference>
<protein>
    <recommendedName>
        <fullName evidence="6">TRP C-terminal domain-containing protein</fullName>
    </recommendedName>
</protein>
<keyword evidence="2" id="KW-0472">Membrane</keyword>
<feature type="chain" id="PRO_5035448285" description="TRP C-terminal domain-containing protein" evidence="3">
    <location>
        <begin position="22"/>
        <end position="770"/>
    </location>
</feature>
<dbReference type="GO" id="GO:0016020">
    <property type="term" value="C:membrane"/>
    <property type="evidence" value="ECO:0007669"/>
    <property type="project" value="TreeGrafter"/>
</dbReference>
<feature type="region of interest" description="Disordered" evidence="1">
    <location>
        <begin position="557"/>
        <end position="661"/>
    </location>
</feature>
<accession>A0A8K0S014</accession>
<feature type="transmembrane region" description="Helical" evidence="2">
    <location>
        <begin position="167"/>
        <end position="185"/>
    </location>
</feature>
<evidence type="ECO:0000256" key="1">
    <source>
        <dbReference type="SAM" id="MobiDB-lite"/>
    </source>
</evidence>
<evidence type="ECO:0000313" key="4">
    <source>
        <dbReference type="EMBL" id="KAH7245191.1"/>
    </source>
</evidence>
<feature type="transmembrane region" description="Helical" evidence="2">
    <location>
        <begin position="382"/>
        <end position="401"/>
    </location>
</feature>
<dbReference type="GO" id="GO:0055085">
    <property type="term" value="P:transmembrane transport"/>
    <property type="evidence" value="ECO:0007669"/>
    <property type="project" value="TreeGrafter"/>
</dbReference>
<comment type="caution">
    <text evidence="4">The sequence shown here is derived from an EMBL/GenBank/DDBJ whole genome shotgun (WGS) entry which is preliminary data.</text>
</comment>
<feature type="transmembrane region" description="Helical" evidence="2">
    <location>
        <begin position="489"/>
        <end position="511"/>
    </location>
</feature>
<organism evidence="4 5">
    <name type="scientific">Fusarium tricinctum</name>
    <dbReference type="NCBI Taxonomy" id="61284"/>
    <lineage>
        <taxon>Eukaryota</taxon>
        <taxon>Fungi</taxon>
        <taxon>Dikarya</taxon>
        <taxon>Ascomycota</taxon>
        <taxon>Pezizomycotina</taxon>
        <taxon>Sordariomycetes</taxon>
        <taxon>Hypocreomycetidae</taxon>
        <taxon>Hypocreales</taxon>
        <taxon>Nectriaceae</taxon>
        <taxon>Fusarium</taxon>
        <taxon>Fusarium tricinctum species complex</taxon>
    </lineage>
</organism>
<feature type="compositionally biased region" description="Low complexity" evidence="1">
    <location>
        <begin position="599"/>
        <end position="622"/>
    </location>
</feature>
<feature type="transmembrane region" description="Helical" evidence="2">
    <location>
        <begin position="215"/>
        <end position="233"/>
    </location>
</feature>
<dbReference type="OrthoDB" id="269822at2759"/>
<evidence type="ECO:0000256" key="3">
    <source>
        <dbReference type="SAM" id="SignalP"/>
    </source>
</evidence>
<feature type="compositionally biased region" description="Polar residues" evidence="1">
    <location>
        <begin position="642"/>
        <end position="657"/>
    </location>
</feature>
<feature type="signal peptide" evidence="3">
    <location>
        <begin position="1"/>
        <end position="21"/>
    </location>
</feature>
<dbReference type="EMBL" id="JAGPXF010000004">
    <property type="protein sequence ID" value="KAH7245191.1"/>
    <property type="molecule type" value="Genomic_DNA"/>
</dbReference>
<feature type="transmembrane region" description="Helical" evidence="2">
    <location>
        <begin position="303"/>
        <end position="324"/>
    </location>
</feature>
<keyword evidence="2" id="KW-0812">Transmembrane</keyword>
<evidence type="ECO:0000313" key="5">
    <source>
        <dbReference type="Proteomes" id="UP000813427"/>
    </source>
</evidence>
<evidence type="ECO:0008006" key="6">
    <source>
        <dbReference type="Google" id="ProtNLM"/>
    </source>
</evidence>
<keyword evidence="3" id="KW-0732">Signal</keyword>